<dbReference type="EMBL" id="DS550418">
    <property type="protein sequence ID" value="EDR23091.1"/>
    <property type="molecule type" value="Genomic_DNA"/>
</dbReference>
<evidence type="ECO:0000256" key="2">
    <source>
        <dbReference type="ARBA" id="ARBA00022448"/>
    </source>
</evidence>
<dbReference type="eggNOG" id="KOG1332">
    <property type="taxonomic scope" value="Eukaryota"/>
</dbReference>
<evidence type="ECO:0000313" key="7">
    <source>
        <dbReference type="Proteomes" id="UP000008076"/>
    </source>
</evidence>
<reference evidence="7" key="1">
    <citation type="submission" date="2007-12" db="EMBL/GenBank/DDBJ databases">
        <title>Annotation of Entamoeba dispar SAW760.</title>
        <authorList>
            <person name="Lorenzi H."/>
            <person name="Inman J."/>
            <person name="Schobel S."/>
            <person name="Amedeo P."/>
            <person name="Caler E."/>
        </authorList>
    </citation>
    <scope>NUCLEOTIDE SEQUENCE [LARGE SCALE GENOMIC DNA]</scope>
    <source>
        <strain evidence="7">ATCC PRA-260 / SAW760</strain>
    </source>
</reference>
<gene>
    <name evidence="6" type="ORF">EDI_084110</name>
</gene>
<protein>
    <submittedName>
        <fullName evidence="6">Protein transport protein SEC13, putative</fullName>
    </submittedName>
</protein>
<dbReference type="Gene3D" id="2.130.10.10">
    <property type="entry name" value="YVTN repeat-like/Quinoprotein amine dehydrogenase"/>
    <property type="match status" value="1"/>
</dbReference>
<dbReference type="GO" id="GO:0032527">
    <property type="term" value="P:protein exit from endoplasmic reticulum"/>
    <property type="evidence" value="ECO:0007669"/>
    <property type="project" value="TreeGrafter"/>
</dbReference>
<dbReference type="RefSeq" id="XP_001740482.1">
    <property type="nucleotide sequence ID" value="XM_001740430.1"/>
</dbReference>
<name>B0EQU9_ENTDS</name>
<dbReference type="KEGG" id="edi:EDI_084110"/>
<dbReference type="PANTHER" id="PTHR11024:SF2">
    <property type="entry name" value="PROTEIN SEC13 HOMOLOG"/>
    <property type="match status" value="1"/>
</dbReference>
<keyword evidence="3" id="KW-0853">WD repeat</keyword>
<keyword evidence="4" id="KW-0677">Repeat</keyword>
<dbReference type="SUPFAM" id="SSF50978">
    <property type="entry name" value="WD40 repeat-like"/>
    <property type="match status" value="1"/>
</dbReference>
<dbReference type="GO" id="GO:0031080">
    <property type="term" value="C:nuclear pore outer ring"/>
    <property type="evidence" value="ECO:0007669"/>
    <property type="project" value="TreeGrafter"/>
</dbReference>
<dbReference type="InterPro" id="IPR036322">
    <property type="entry name" value="WD40_repeat_dom_sf"/>
</dbReference>
<evidence type="ECO:0000256" key="1">
    <source>
        <dbReference type="ARBA" id="ARBA00004123"/>
    </source>
</evidence>
<dbReference type="VEuPathDB" id="AmoebaDB:EDI_084110"/>
<dbReference type="GO" id="GO:0006606">
    <property type="term" value="P:protein import into nucleus"/>
    <property type="evidence" value="ECO:0007669"/>
    <property type="project" value="TreeGrafter"/>
</dbReference>
<dbReference type="InterPro" id="IPR015943">
    <property type="entry name" value="WD40/YVTN_repeat-like_dom_sf"/>
</dbReference>
<evidence type="ECO:0000313" key="6">
    <source>
        <dbReference type="EMBL" id="EDR23091.1"/>
    </source>
</evidence>
<dbReference type="InterPro" id="IPR037363">
    <property type="entry name" value="Sec13/Seh1_fam"/>
</dbReference>
<dbReference type="GO" id="GO:0005198">
    <property type="term" value="F:structural molecule activity"/>
    <property type="evidence" value="ECO:0007669"/>
    <property type="project" value="InterPro"/>
</dbReference>
<accession>B0EQU9</accession>
<dbReference type="OrthoDB" id="364224at2759"/>
<dbReference type="AlphaFoldDB" id="B0EQU9"/>
<dbReference type="Proteomes" id="UP000008076">
    <property type="component" value="Unassembled WGS sequence"/>
</dbReference>
<sequence>MWCQDISFDYYGIKIACSVLDNMILIYDTTSSDSVRSLLTLKWLFLHNLVNTDCFSHTGPVWQVRWSHPRYGPVVASYSYYKTVLVWRESTLGLYNLVYTHQFHTNIIEYVESTKTWKTSSFIANSGGVNRVSVISRKEILILLAVVIID</sequence>
<proteinExistence type="predicted"/>
<evidence type="ECO:0000256" key="5">
    <source>
        <dbReference type="ARBA" id="ARBA00023242"/>
    </source>
</evidence>
<keyword evidence="5" id="KW-0539">Nucleus</keyword>
<evidence type="ECO:0000256" key="4">
    <source>
        <dbReference type="ARBA" id="ARBA00022737"/>
    </source>
</evidence>
<keyword evidence="7" id="KW-1185">Reference proteome</keyword>
<comment type="subcellular location">
    <subcellularLocation>
        <location evidence="1">Nucleus</location>
    </subcellularLocation>
</comment>
<keyword evidence="2" id="KW-0813">Transport</keyword>
<dbReference type="GO" id="GO:0090114">
    <property type="term" value="P:COPII-coated vesicle budding"/>
    <property type="evidence" value="ECO:0007669"/>
    <property type="project" value="TreeGrafter"/>
</dbReference>
<dbReference type="GeneID" id="5885664"/>
<dbReference type="GO" id="GO:0030127">
    <property type="term" value="C:COPII vesicle coat"/>
    <property type="evidence" value="ECO:0007669"/>
    <property type="project" value="TreeGrafter"/>
</dbReference>
<dbReference type="GO" id="GO:0032008">
    <property type="term" value="P:positive regulation of TOR signaling"/>
    <property type="evidence" value="ECO:0007669"/>
    <property type="project" value="TreeGrafter"/>
</dbReference>
<dbReference type="PANTHER" id="PTHR11024">
    <property type="entry name" value="NUCLEAR PORE COMPLEX PROTEIN SEC13 / SEH1 FAMILY MEMBER"/>
    <property type="match status" value="1"/>
</dbReference>
<organism evidence="7">
    <name type="scientific">Entamoeba dispar (strain ATCC PRA-260 / SAW760)</name>
    <dbReference type="NCBI Taxonomy" id="370354"/>
    <lineage>
        <taxon>Eukaryota</taxon>
        <taxon>Amoebozoa</taxon>
        <taxon>Evosea</taxon>
        <taxon>Archamoebae</taxon>
        <taxon>Mastigamoebida</taxon>
        <taxon>Entamoebidae</taxon>
        <taxon>Entamoeba</taxon>
    </lineage>
</organism>
<evidence type="ECO:0000256" key="3">
    <source>
        <dbReference type="ARBA" id="ARBA00022574"/>
    </source>
</evidence>